<protein>
    <submittedName>
        <fullName evidence="5">DeoR/GlpR family DNA-binding transcription regulator</fullName>
    </submittedName>
</protein>
<comment type="caution">
    <text evidence="5">The sequence shown here is derived from an EMBL/GenBank/DDBJ whole genome shotgun (WGS) entry which is preliminary data.</text>
</comment>
<dbReference type="Gene3D" id="3.30.750.70">
    <property type="entry name" value="4-hydroxybutyrate coenzyme like domains"/>
    <property type="match status" value="1"/>
</dbReference>
<dbReference type="PANTHER" id="PTHR30363">
    <property type="entry name" value="HTH-TYPE TRANSCRIPTIONAL REGULATOR SRLR-RELATED"/>
    <property type="match status" value="1"/>
</dbReference>
<dbReference type="SUPFAM" id="SSF100950">
    <property type="entry name" value="NagB/RpiA/CoA transferase-like"/>
    <property type="match status" value="1"/>
</dbReference>
<dbReference type="SMART" id="SM01134">
    <property type="entry name" value="DeoRC"/>
    <property type="match status" value="1"/>
</dbReference>
<dbReference type="Proteomes" id="UP001501577">
    <property type="component" value="Unassembled WGS sequence"/>
</dbReference>
<dbReference type="PROSITE" id="PS00894">
    <property type="entry name" value="HTH_DEOR_1"/>
    <property type="match status" value="1"/>
</dbReference>
<evidence type="ECO:0000313" key="5">
    <source>
        <dbReference type="EMBL" id="GAA3014301.1"/>
    </source>
</evidence>
<feature type="domain" description="HTH deoR-type" evidence="4">
    <location>
        <begin position="8"/>
        <end position="63"/>
    </location>
</feature>
<dbReference type="InterPro" id="IPR001034">
    <property type="entry name" value="DeoR_HTH"/>
</dbReference>
<evidence type="ECO:0000256" key="1">
    <source>
        <dbReference type="ARBA" id="ARBA00023015"/>
    </source>
</evidence>
<dbReference type="InterPro" id="IPR050313">
    <property type="entry name" value="Carb_Metab_HTH_regulators"/>
</dbReference>
<dbReference type="Gene3D" id="1.10.10.10">
    <property type="entry name" value="Winged helix-like DNA-binding domain superfamily/Winged helix DNA-binding domain"/>
    <property type="match status" value="1"/>
</dbReference>
<dbReference type="EMBL" id="BAAAXQ010000024">
    <property type="protein sequence ID" value="GAA3014301.1"/>
    <property type="molecule type" value="Genomic_DNA"/>
</dbReference>
<reference evidence="5 6" key="1">
    <citation type="journal article" date="2019" name="Int. J. Syst. Evol. Microbiol.">
        <title>The Global Catalogue of Microorganisms (GCM) 10K type strain sequencing project: providing services to taxonomists for standard genome sequencing and annotation.</title>
        <authorList>
            <consortium name="The Broad Institute Genomics Platform"/>
            <consortium name="The Broad Institute Genome Sequencing Center for Infectious Disease"/>
            <person name="Wu L."/>
            <person name="Ma J."/>
        </authorList>
    </citation>
    <scope>NUCLEOTIDE SEQUENCE [LARGE SCALE GENOMIC DNA]</scope>
    <source>
        <strain evidence="5 6">JCM 8736</strain>
    </source>
</reference>
<keyword evidence="1" id="KW-0805">Transcription regulation</keyword>
<dbReference type="PANTHER" id="PTHR30363:SF44">
    <property type="entry name" value="AGA OPERON TRANSCRIPTIONAL REPRESSOR-RELATED"/>
    <property type="match status" value="1"/>
</dbReference>
<dbReference type="InterPro" id="IPR018356">
    <property type="entry name" value="Tscrpt_reg_HTH_DeoR_CS"/>
</dbReference>
<keyword evidence="6" id="KW-1185">Reference proteome</keyword>
<dbReference type="SMART" id="SM00420">
    <property type="entry name" value="HTH_DEOR"/>
    <property type="match status" value="1"/>
</dbReference>
<keyword evidence="3" id="KW-0804">Transcription</keyword>
<sequence length="271" mass="30057">MKKNNLFQEERLRIIYQKLQKQKKILVKEISTEFSISKTTARNDLMELESRGLLTRTHGGAILKNNDSDLSKEFIKDNIPFKQRIGEYSEEKKAICKLAASLIEDGDTLMIDGGSTTSAIAEYLQNKKNLTIITNSYTLVPLASGIENCVVYLAGGLVYDKHSIVVGDFSNDFIQQFSPNKLILGIDGVSASRGLSIADSQVPSVASIKRKMISVCEKTLLLCDSSKIGKECLMTVAPLNKINTLITNPSADEFELEQFKNIGIEVLLTER</sequence>
<dbReference type="PRINTS" id="PR00037">
    <property type="entry name" value="HTHLACR"/>
</dbReference>
<dbReference type="PROSITE" id="PS51000">
    <property type="entry name" value="HTH_DEOR_2"/>
    <property type="match status" value="1"/>
</dbReference>
<evidence type="ECO:0000313" key="6">
    <source>
        <dbReference type="Proteomes" id="UP001501577"/>
    </source>
</evidence>
<dbReference type="InterPro" id="IPR014036">
    <property type="entry name" value="DeoR-like_C"/>
</dbReference>
<evidence type="ECO:0000256" key="2">
    <source>
        <dbReference type="ARBA" id="ARBA00023125"/>
    </source>
</evidence>
<evidence type="ECO:0000259" key="4">
    <source>
        <dbReference type="PROSITE" id="PS51000"/>
    </source>
</evidence>
<organism evidence="5 6">
    <name type="scientific">Tetragenococcus solitarius</name>
    <dbReference type="NCBI Taxonomy" id="71453"/>
    <lineage>
        <taxon>Bacteria</taxon>
        <taxon>Bacillati</taxon>
        <taxon>Bacillota</taxon>
        <taxon>Bacilli</taxon>
        <taxon>Lactobacillales</taxon>
        <taxon>Enterococcaceae</taxon>
        <taxon>Tetragenococcus</taxon>
    </lineage>
</organism>
<keyword evidence="2 5" id="KW-0238">DNA-binding</keyword>
<dbReference type="RefSeq" id="WP_068709754.1">
    <property type="nucleotide sequence ID" value="NZ_BAAAXQ010000024.1"/>
</dbReference>
<gene>
    <name evidence="5" type="ORF">GCM10019998_07940</name>
</gene>
<dbReference type="InterPro" id="IPR037171">
    <property type="entry name" value="NagB/RpiA_transferase-like"/>
</dbReference>
<dbReference type="InterPro" id="IPR036388">
    <property type="entry name" value="WH-like_DNA-bd_sf"/>
</dbReference>
<dbReference type="SUPFAM" id="SSF46785">
    <property type="entry name" value="Winged helix' DNA-binding domain"/>
    <property type="match status" value="1"/>
</dbReference>
<dbReference type="InterPro" id="IPR036390">
    <property type="entry name" value="WH_DNA-bd_sf"/>
</dbReference>
<dbReference type="GO" id="GO:0003677">
    <property type="term" value="F:DNA binding"/>
    <property type="evidence" value="ECO:0007669"/>
    <property type="project" value="UniProtKB-KW"/>
</dbReference>
<proteinExistence type="predicted"/>
<name>A0ABN3Y1X0_9ENTE</name>
<accession>A0ABN3Y1X0</accession>
<dbReference type="Pfam" id="PF08220">
    <property type="entry name" value="HTH_DeoR"/>
    <property type="match status" value="1"/>
</dbReference>
<dbReference type="Pfam" id="PF00455">
    <property type="entry name" value="DeoRC"/>
    <property type="match status" value="1"/>
</dbReference>
<evidence type="ECO:0000256" key="3">
    <source>
        <dbReference type="ARBA" id="ARBA00023163"/>
    </source>
</evidence>